<dbReference type="AlphaFoldDB" id="A0A815V3J5"/>
<comment type="caution">
    <text evidence="2">The sequence shown here is derived from an EMBL/GenBank/DDBJ whole genome shotgun (WGS) entry which is preliminary data.</text>
</comment>
<evidence type="ECO:0000313" key="5">
    <source>
        <dbReference type="Proteomes" id="UP000663834"/>
    </source>
</evidence>
<organism evidence="2 5">
    <name type="scientific">Rotaria magnacalcarata</name>
    <dbReference type="NCBI Taxonomy" id="392030"/>
    <lineage>
        <taxon>Eukaryota</taxon>
        <taxon>Metazoa</taxon>
        <taxon>Spiralia</taxon>
        <taxon>Gnathifera</taxon>
        <taxon>Rotifera</taxon>
        <taxon>Eurotatoria</taxon>
        <taxon>Bdelloidea</taxon>
        <taxon>Philodinida</taxon>
        <taxon>Philodinidae</taxon>
        <taxon>Rotaria</taxon>
    </lineage>
</organism>
<dbReference type="Proteomes" id="UP000681967">
    <property type="component" value="Unassembled WGS sequence"/>
</dbReference>
<name>A0A815V3J5_9BILA</name>
<dbReference type="Proteomes" id="UP000663855">
    <property type="component" value="Unassembled WGS sequence"/>
</dbReference>
<dbReference type="Proteomes" id="UP000681720">
    <property type="component" value="Unassembled WGS sequence"/>
</dbReference>
<dbReference type="EMBL" id="CAJNOW010007779">
    <property type="protein sequence ID" value="CAF1522650.1"/>
    <property type="molecule type" value="Genomic_DNA"/>
</dbReference>
<dbReference type="OrthoDB" id="10064970at2759"/>
<accession>A0A815V3J5</accession>
<protein>
    <submittedName>
        <fullName evidence="2">Uncharacterized protein</fullName>
    </submittedName>
</protein>
<dbReference type="Proteomes" id="UP000663834">
    <property type="component" value="Unassembled WGS sequence"/>
</dbReference>
<reference evidence="2" key="1">
    <citation type="submission" date="2021-02" db="EMBL/GenBank/DDBJ databases">
        <authorList>
            <person name="Nowell W R."/>
        </authorList>
    </citation>
    <scope>NUCLEOTIDE SEQUENCE</scope>
</reference>
<evidence type="ECO:0000313" key="1">
    <source>
        <dbReference type="EMBL" id="CAF1320617.1"/>
    </source>
</evidence>
<gene>
    <name evidence="4" type="ORF">BYL167_LOCUS7868</name>
    <name evidence="1" type="ORF">CJN711_LOCUS17915</name>
    <name evidence="3" type="ORF">GIL414_LOCUS5258</name>
    <name evidence="2" type="ORF">KQP761_LOCUS15793</name>
</gene>
<dbReference type="EMBL" id="CAJOBJ010001364">
    <property type="protein sequence ID" value="CAF3875429.1"/>
    <property type="molecule type" value="Genomic_DNA"/>
</dbReference>
<proteinExistence type="predicted"/>
<evidence type="ECO:0000313" key="4">
    <source>
        <dbReference type="EMBL" id="CAF3889329.1"/>
    </source>
</evidence>
<sequence length="843" mass="98414">MYRTVPYNVLTYSDNKFYQLVEERCGKDVLEFMKILGISSAQSLLGVENLLNWLEFNTEQLRVIKKKLAFQHDNGFLEVKWGIRHSLESFIQDLQQINNDHQYSIELISSEHIILSSRFLEKHSILKSLVHLYEILDDRSTENQSEHVSFLASFLDNLSKNLCSSKNAYRHNEHILQFATAFYILGGRMAYEFIRLNIPGILPSIATLHRLQLGKELRINEAEFRFDHLMKHINSLKTTIAFVSEDCTTVIKKISYDTFTDSFIGFSIPLKNGIPIKLHYQTDYFEQLRQWFANEDRAPLINIHMIQPITQNDIVPIPFLLCAYGTTNRCESIDIIRRWLWIFEENWSRNIRIVGFSTDGDPKYLRAMRLITGWFGSLPNIQLNSHKDAFHINIPKEWNWYFLGDRHLFLCFQDATHLCTKLRNRLLSRTATLIVGHNGVSIDHLSILIRKVSKLQHGLLKSDIFLHDRQNFNACVKICSDSVIKSLVNVPDSQGTIMYLRLIRSIMIAYIDKETNLMDRLYHAWFSVFICRCWYFWLHNTSIDELDTALSALNHPTSKRQKQCSKNQFFITNNAYYSIEINAHQLTYLILLVIENKLPREATNIHLFSSQPCEGMFRSARSMSGAFSSVVNFSVQEFLHRVQKLSILNSIKTKNEFTSNNCSLQFPKHHKQAKKFKSFTSTIQDTSFLNIKMIETVVSRAFNDATNLLFGFGITKSINEEKLRSMNEFNDYIKQLLKTKMNSMDFSDLLQETDEISNSKYDIDKEESETTETYSKKSFDDVQTETLTGVRVFDTVQPEFIKSYFEIEIAGRKKFIHKQTACWLLTEQRSILSNDRLVRMIQK</sequence>
<evidence type="ECO:0000313" key="2">
    <source>
        <dbReference type="EMBL" id="CAF1522650.1"/>
    </source>
</evidence>
<dbReference type="EMBL" id="CAJOBH010002088">
    <property type="protein sequence ID" value="CAF3889329.1"/>
    <property type="molecule type" value="Genomic_DNA"/>
</dbReference>
<dbReference type="EMBL" id="CAJNOV010008353">
    <property type="protein sequence ID" value="CAF1320617.1"/>
    <property type="molecule type" value="Genomic_DNA"/>
</dbReference>
<evidence type="ECO:0000313" key="3">
    <source>
        <dbReference type="EMBL" id="CAF3875429.1"/>
    </source>
</evidence>